<evidence type="ECO:0000313" key="2">
    <source>
        <dbReference type="EMBL" id="QFR59599.1"/>
    </source>
</evidence>
<name>A0A5P8PQQ6_9CAUD</name>
<dbReference type="Proteomes" id="UP000325999">
    <property type="component" value="Segment"/>
</dbReference>
<proteinExistence type="predicted"/>
<gene>
    <name evidence="2" type="ORF">phiXaf18_62</name>
</gene>
<protein>
    <submittedName>
        <fullName evidence="2">Uncharacterized protein</fullName>
    </submittedName>
</protein>
<organism evidence="2 3">
    <name type="scientific">Xanthomonas virus phiXaf18</name>
    <dbReference type="NCBI Taxonomy" id="2653651"/>
    <lineage>
        <taxon>Viruses</taxon>
        <taxon>Duplodnaviria</taxon>
        <taxon>Heunggongvirae</taxon>
        <taxon>Uroviricota</taxon>
        <taxon>Caudoviricetes</taxon>
        <taxon>Kantovirinae</taxon>
        <taxon>Beograduvirus</taxon>
        <taxon>Beograduvirus Xaf18</taxon>
    </lineage>
</organism>
<keyword evidence="3" id="KW-1185">Reference proteome</keyword>
<dbReference type="EMBL" id="MN461279">
    <property type="protein sequence ID" value="QFR59599.1"/>
    <property type="molecule type" value="Genomic_DNA"/>
</dbReference>
<evidence type="ECO:0000313" key="3">
    <source>
        <dbReference type="Proteomes" id="UP000325999"/>
    </source>
</evidence>
<feature type="region of interest" description="Disordered" evidence="1">
    <location>
        <begin position="1"/>
        <end position="33"/>
    </location>
</feature>
<reference evidence="2 3" key="1">
    <citation type="submission" date="2019-09" db="EMBL/GenBank/DDBJ databases">
        <title>Complete nucleotide sequence of Xanthomonas phage phiXaf18.</title>
        <authorList>
            <person name="Rios-Sandoval M."/>
            <person name="Quinones-Aguilar E.E."/>
            <person name="Solis-Sanchez G.A."/>
            <person name="Enriquez-Vara J.N."/>
            <person name="Rincon-Enriquez G."/>
        </authorList>
    </citation>
    <scope>NUCLEOTIDE SEQUENCE [LARGE SCALE GENOMIC DNA]</scope>
</reference>
<feature type="compositionally biased region" description="Basic and acidic residues" evidence="1">
    <location>
        <begin position="1"/>
        <end position="11"/>
    </location>
</feature>
<accession>A0A5P8PQQ6</accession>
<sequence>MRPTRSADRTQTRPALAGSLLGANTMNTKDKAQPEPVAHRVIYPDGSRPSKWDSGKGYWPQLEGIAGTKFEYAFLPAPACDKPNLLTWQLRNQLQNLVLAGRYLEDRVIETSGAKCMDDFDHELSKAEKLLATHPQPAAAKEQGNA</sequence>
<evidence type="ECO:0000256" key="1">
    <source>
        <dbReference type="SAM" id="MobiDB-lite"/>
    </source>
</evidence>